<comment type="subcellular location">
    <subcellularLocation>
        <location evidence="1">Membrane</location>
        <topology evidence="1">Single-pass membrane protein</topology>
    </subcellularLocation>
</comment>
<dbReference type="GO" id="GO:0016020">
    <property type="term" value="C:membrane"/>
    <property type="evidence" value="ECO:0007669"/>
    <property type="project" value="UniProtKB-SubCell"/>
</dbReference>
<gene>
    <name evidence="6" type="ORF">S12H4_43376</name>
</gene>
<evidence type="ECO:0000256" key="2">
    <source>
        <dbReference type="ARBA" id="ARBA00022481"/>
    </source>
</evidence>
<accession>X1VIH5</accession>
<comment type="caution">
    <text evidence="6">The sequence shown here is derived from an EMBL/GenBank/DDBJ whole genome shotgun (WGS) entry which is preliminary data.</text>
</comment>
<evidence type="ECO:0000313" key="6">
    <source>
        <dbReference type="EMBL" id="GAJ07405.1"/>
    </source>
</evidence>
<evidence type="ECO:0000256" key="3">
    <source>
        <dbReference type="ARBA" id="ARBA00022692"/>
    </source>
</evidence>
<dbReference type="PRINTS" id="PR00813">
    <property type="entry name" value="BCTERIALGSPG"/>
</dbReference>
<keyword evidence="3" id="KW-0812">Transmembrane</keyword>
<dbReference type="SUPFAM" id="SSF54523">
    <property type="entry name" value="Pili subunits"/>
    <property type="match status" value="1"/>
</dbReference>
<evidence type="ECO:0000256" key="1">
    <source>
        <dbReference type="ARBA" id="ARBA00004167"/>
    </source>
</evidence>
<dbReference type="InterPro" id="IPR012902">
    <property type="entry name" value="N_methyl_site"/>
</dbReference>
<proteinExistence type="predicted"/>
<dbReference type="PANTHER" id="PTHR30093">
    <property type="entry name" value="GENERAL SECRETION PATHWAY PROTEIN G"/>
    <property type="match status" value="1"/>
</dbReference>
<dbReference type="GO" id="GO:0015627">
    <property type="term" value="C:type II protein secretion system complex"/>
    <property type="evidence" value="ECO:0007669"/>
    <property type="project" value="InterPro"/>
</dbReference>
<dbReference type="EMBL" id="BARW01026615">
    <property type="protein sequence ID" value="GAJ07405.1"/>
    <property type="molecule type" value="Genomic_DNA"/>
</dbReference>
<evidence type="ECO:0008006" key="7">
    <source>
        <dbReference type="Google" id="ProtNLM"/>
    </source>
</evidence>
<evidence type="ECO:0000256" key="4">
    <source>
        <dbReference type="ARBA" id="ARBA00022989"/>
    </source>
</evidence>
<reference evidence="6" key="1">
    <citation type="journal article" date="2014" name="Front. Microbiol.">
        <title>High frequency of phylogenetically diverse reductive dehalogenase-homologous genes in deep subseafloor sedimentary metagenomes.</title>
        <authorList>
            <person name="Kawai M."/>
            <person name="Futagami T."/>
            <person name="Toyoda A."/>
            <person name="Takaki Y."/>
            <person name="Nishi S."/>
            <person name="Hori S."/>
            <person name="Arai W."/>
            <person name="Tsubouchi T."/>
            <person name="Morono Y."/>
            <person name="Uchiyama I."/>
            <person name="Ito T."/>
            <person name="Fujiyama A."/>
            <person name="Inagaki F."/>
            <person name="Takami H."/>
        </authorList>
    </citation>
    <scope>NUCLEOTIDE SEQUENCE</scope>
    <source>
        <strain evidence="6">Expedition CK06-06</strain>
    </source>
</reference>
<dbReference type="GO" id="GO:0015628">
    <property type="term" value="P:protein secretion by the type II secretion system"/>
    <property type="evidence" value="ECO:0007669"/>
    <property type="project" value="InterPro"/>
</dbReference>
<dbReference type="InterPro" id="IPR045584">
    <property type="entry name" value="Pilin-like"/>
</dbReference>
<dbReference type="NCBIfam" id="TIGR02532">
    <property type="entry name" value="IV_pilin_GFxxxE"/>
    <property type="match status" value="1"/>
</dbReference>
<evidence type="ECO:0000256" key="5">
    <source>
        <dbReference type="ARBA" id="ARBA00023136"/>
    </source>
</evidence>
<sequence length="167" mass="18429">MKKAFSLVEILIVVAILGILAAIVLPEFQAHTQEAKESAAKSNLHTLRTGIEVYAAQHNGTPPGYIPGWHSGTTYADFFIIQLCKAATTVDGDTAMPGTPGYPLGPYVQTMPLNPFNKLDTIKIVADDQEFPADATGEFGWMYQAATHTIRFDWPGTDKEEIRYYDY</sequence>
<dbReference type="Pfam" id="PF07963">
    <property type="entry name" value="N_methyl"/>
    <property type="match status" value="1"/>
</dbReference>
<organism evidence="6">
    <name type="scientific">marine sediment metagenome</name>
    <dbReference type="NCBI Taxonomy" id="412755"/>
    <lineage>
        <taxon>unclassified sequences</taxon>
        <taxon>metagenomes</taxon>
        <taxon>ecological metagenomes</taxon>
    </lineage>
</organism>
<dbReference type="PANTHER" id="PTHR30093:SF44">
    <property type="entry name" value="TYPE II SECRETION SYSTEM CORE PROTEIN G"/>
    <property type="match status" value="1"/>
</dbReference>
<dbReference type="AlphaFoldDB" id="X1VIH5"/>
<keyword evidence="4" id="KW-1133">Transmembrane helix</keyword>
<keyword evidence="2" id="KW-0488">Methylation</keyword>
<protein>
    <recommendedName>
        <fullName evidence="7">Type II secretion system protein GspG C-terminal domain-containing protein</fullName>
    </recommendedName>
</protein>
<keyword evidence="5" id="KW-0472">Membrane</keyword>
<name>X1VIH5_9ZZZZ</name>
<dbReference type="InterPro" id="IPR000983">
    <property type="entry name" value="Bac_GSPG_pilin"/>
</dbReference>
<dbReference type="Gene3D" id="3.30.700.10">
    <property type="entry name" value="Glycoprotein, Type 4 Pilin"/>
    <property type="match status" value="1"/>
</dbReference>